<evidence type="ECO:0000259" key="8">
    <source>
        <dbReference type="Pfam" id="PF01618"/>
    </source>
</evidence>
<keyword evidence="6" id="KW-0813">Transport</keyword>
<dbReference type="PANTHER" id="PTHR30625:SF11">
    <property type="entry name" value="MOTA_TOLQ_EXBB PROTON CHANNEL DOMAIN-CONTAINING PROTEIN"/>
    <property type="match status" value="1"/>
</dbReference>
<keyword evidence="3 7" id="KW-0812">Transmembrane</keyword>
<keyword evidence="10" id="KW-1185">Reference proteome</keyword>
<sequence>MSSVSKYIQDTEVNKAMEAGQHHLLLSWLVFTGVLLFALYVGWQENILSQLYETDRSHISIAITLIYILVTGHCAMRIGKLSYESNQVHNISHYIYENPDVRLDVEDNRARLSGYGYVPNSLMGRYLHDLVLQHQHRTSINNEDNNASRDLIEVYAAKLKGPQEIGWFATDIMLKLGLLGTIVGFIMMLGSVANISDFDVTTMQKILQLMSSGMGTALYTTMAGLSASMLAAAQYYMLDRSSDQMLEAMQHISEVRLKPALSQA</sequence>
<comment type="caution">
    <text evidence="9">The sequence shown here is derived from an EMBL/GenBank/DDBJ whole genome shotgun (WGS) entry which is preliminary data.</text>
</comment>
<dbReference type="Proteomes" id="UP001204445">
    <property type="component" value="Unassembled WGS sequence"/>
</dbReference>
<evidence type="ECO:0000313" key="9">
    <source>
        <dbReference type="EMBL" id="MCS3902538.1"/>
    </source>
</evidence>
<feature type="transmembrane region" description="Helical" evidence="7">
    <location>
        <begin position="58"/>
        <end position="76"/>
    </location>
</feature>
<evidence type="ECO:0000256" key="1">
    <source>
        <dbReference type="ARBA" id="ARBA00004651"/>
    </source>
</evidence>
<dbReference type="InterPro" id="IPR050790">
    <property type="entry name" value="ExbB/TolQ_transport"/>
</dbReference>
<dbReference type="Pfam" id="PF01618">
    <property type="entry name" value="MotA_ExbB"/>
    <property type="match status" value="1"/>
</dbReference>
<evidence type="ECO:0000256" key="3">
    <source>
        <dbReference type="ARBA" id="ARBA00022692"/>
    </source>
</evidence>
<keyword evidence="5 7" id="KW-0472">Membrane</keyword>
<comment type="similarity">
    <text evidence="6">Belongs to the exbB/tolQ family.</text>
</comment>
<dbReference type="RefSeq" id="WP_259054082.1">
    <property type="nucleotide sequence ID" value="NZ_JANUCT010000003.1"/>
</dbReference>
<evidence type="ECO:0000256" key="2">
    <source>
        <dbReference type="ARBA" id="ARBA00022475"/>
    </source>
</evidence>
<organism evidence="9 10">
    <name type="scientific">Methylohalomonas lacus</name>
    <dbReference type="NCBI Taxonomy" id="398773"/>
    <lineage>
        <taxon>Bacteria</taxon>
        <taxon>Pseudomonadati</taxon>
        <taxon>Pseudomonadota</taxon>
        <taxon>Gammaproteobacteria</taxon>
        <taxon>Methylohalomonadales</taxon>
        <taxon>Methylohalomonadaceae</taxon>
        <taxon>Methylohalomonas</taxon>
    </lineage>
</organism>
<evidence type="ECO:0000256" key="7">
    <source>
        <dbReference type="SAM" id="Phobius"/>
    </source>
</evidence>
<feature type="domain" description="MotA/TolQ/ExbB proton channel" evidence="8">
    <location>
        <begin position="175"/>
        <end position="250"/>
    </location>
</feature>
<keyword evidence="6" id="KW-0653">Protein transport</keyword>
<feature type="transmembrane region" description="Helical" evidence="7">
    <location>
        <begin position="176"/>
        <end position="196"/>
    </location>
</feature>
<evidence type="ECO:0000256" key="4">
    <source>
        <dbReference type="ARBA" id="ARBA00022989"/>
    </source>
</evidence>
<reference evidence="9" key="1">
    <citation type="submission" date="2022-08" db="EMBL/GenBank/DDBJ databases">
        <title>Genomic Encyclopedia of Type Strains, Phase III (KMG-III): the genomes of soil and plant-associated and newly described type strains.</title>
        <authorList>
            <person name="Whitman W."/>
        </authorList>
    </citation>
    <scope>NUCLEOTIDE SEQUENCE</scope>
    <source>
        <strain evidence="9">HMT 1</strain>
    </source>
</reference>
<evidence type="ECO:0000256" key="5">
    <source>
        <dbReference type="ARBA" id="ARBA00023136"/>
    </source>
</evidence>
<keyword evidence="4 7" id="KW-1133">Transmembrane helix</keyword>
<feature type="transmembrane region" description="Helical" evidence="7">
    <location>
        <begin position="216"/>
        <end position="238"/>
    </location>
</feature>
<feature type="transmembrane region" description="Helical" evidence="7">
    <location>
        <begin position="24"/>
        <end position="43"/>
    </location>
</feature>
<dbReference type="EMBL" id="JANUCT010000003">
    <property type="protein sequence ID" value="MCS3902538.1"/>
    <property type="molecule type" value="Genomic_DNA"/>
</dbReference>
<dbReference type="PANTHER" id="PTHR30625">
    <property type="entry name" value="PROTEIN TOLQ"/>
    <property type="match status" value="1"/>
</dbReference>
<keyword evidence="2" id="KW-1003">Cell membrane</keyword>
<accession>A0AAE3HJS3</accession>
<gene>
    <name evidence="9" type="ORF">J2T55_000542</name>
</gene>
<proteinExistence type="inferred from homology"/>
<dbReference type="AlphaFoldDB" id="A0AAE3HJS3"/>
<protein>
    <recommendedName>
        <fullName evidence="8">MotA/TolQ/ExbB proton channel domain-containing protein</fullName>
    </recommendedName>
</protein>
<evidence type="ECO:0000313" key="10">
    <source>
        <dbReference type="Proteomes" id="UP001204445"/>
    </source>
</evidence>
<evidence type="ECO:0000256" key="6">
    <source>
        <dbReference type="RuleBase" id="RU004057"/>
    </source>
</evidence>
<name>A0AAE3HJS3_9GAMM</name>
<comment type="subcellular location">
    <subcellularLocation>
        <location evidence="1">Cell membrane</location>
        <topology evidence="1">Multi-pass membrane protein</topology>
    </subcellularLocation>
    <subcellularLocation>
        <location evidence="6">Membrane</location>
        <topology evidence="6">Multi-pass membrane protein</topology>
    </subcellularLocation>
</comment>
<dbReference type="InterPro" id="IPR002898">
    <property type="entry name" value="MotA_ExbB_proton_chnl"/>
</dbReference>
<dbReference type="GO" id="GO:0017038">
    <property type="term" value="P:protein import"/>
    <property type="evidence" value="ECO:0007669"/>
    <property type="project" value="TreeGrafter"/>
</dbReference>
<dbReference type="GO" id="GO:0005886">
    <property type="term" value="C:plasma membrane"/>
    <property type="evidence" value="ECO:0007669"/>
    <property type="project" value="UniProtKB-SubCell"/>
</dbReference>